<proteinExistence type="predicted"/>
<keyword evidence="1" id="KW-1133">Transmembrane helix</keyword>
<feature type="transmembrane region" description="Helical" evidence="1">
    <location>
        <begin position="84"/>
        <end position="103"/>
    </location>
</feature>
<evidence type="ECO:0000313" key="2">
    <source>
        <dbReference type="EMBL" id="TLC99932.1"/>
    </source>
</evidence>
<gene>
    <name evidence="2" type="ORF">DSM106044_03234</name>
</gene>
<feature type="transmembrane region" description="Helical" evidence="1">
    <location>
        <begin position="9"/>
        <end position="28"/>
    </location>
</feature>
<keyword evidence="1" id="KW-0472">Membrane</keyword>
<dbReference type="Proteomes" id="UP000306509">
    <property type="component" value="Unassembled WGS sequence"/>
</dbReference>
<dbReference type="STRING" id="180332.GCA_000797495_00953"/>
<feature type="transmembrane region" description="Helical" evidence="1">
    <location>
        <begin position="109"/>
        <end position="133"/>
    </location>
</feature>
<keyword evidence="1" id="KW-0812">Transmembrane</keyword>
<organism evidence="2 3">
    <name type="scientific">Robinsoniella peoriensis</name>
    <dbReference type="NCBI Taxonomy" id="180332"/>
    <lineage>
        <taxon>Bacteria</taxon>
        <taxon>Bacillati</taxon>
        <taxon>Bacillota</taxon>
        <taxon>Clostridia</taxon>
        <taxon>Lachnospirales</taxon>
        <taxon>Lachnospiraceae</taxon>
        <taxon>Robinsoniella</taxon>
    </lineage>
</organism>
<evidence type="ECO:0000256" key="1">
    <source>
        <dbReference type="SAM" id="Phobius"/>
    </source>
</evidence>
<sequence>MKVKNKRGLVIGIMTAILSTVCFISYFGYYEKRLMISGVLLAALSAVNFIRGFSKKGVLEELAENTDERDLYLVMKSSHLVIKAMNYVICGLTFTFTLLYGIFKYQYYLVIAGTLCAVLVLMFLIYLAVNIYLEKHE</sequence>
<feature type="transmembrane region" description="Helical" evidence="1">
    <location>
        <begin position="34"/>
        <end position="50"/>
    </location>
</feature>
<comment type="caution">
    <text evidence="2">The sequence shown here is derived from an EMBL/GenBank/DDBJ whole genome shotgun (WGS) entry which is preliminary data.</text>
</comment>
<dbReference type="EMBL" id="QGQD01000061">
    <property type="protein sequence ID" value="TLC99932.1"/>
    <property type="molecule type" value="Genomic_DNA"/>
</dbReference>
<evidence type="ECO:0000313" key="3">
    <source>
        <dbReference type="Proteomes" id="UP000306509"/>
    </source>
</evidence>
<accession>A0A4U8Q747</accession>
<dbReference type="AlphaFoldDB" id="A0A4U8Q747"/>
<keyword evidence="3" id="KW-1185">Reference proteome</keyword>
<protein>
    <submittedName>
        <fullName evidence="2">Uncharacterized protein</fullName>
    </submittedName>
</protein>
<name>A0A4U8Q747_9FIRM</name>
<reference evidence="2 3" key="1">
    <citation type="journal article" date="2019" name="Anaerobe">
        <title>Detection of Robinsoniella peoriensis in multiple bone samples of a trauma patient.</title>
        <authorList>
            <person name="Schrottner P."/>
            <person name="Hartwich K."/>
            <person name="Bunk B."/>
            <person name="Schober I."/>
            <person name="Helbig S."/>
            <person name="Rudolph W.W."/>
            <person name="Gunzer F."/>
        </authorList>
    </citation>
    <scope>NUCLEOTIDE SEQUENCE [LARGE SCALE GENOMIC DNA]</scope>
    <source>
        <strain evidence="2 3">DSM 106044</strain>
    </source>
</reference>
<dbReference type="RefSeq" id="WP_138002959.1">
    <property type="nucleotide sequence ID" value="NZ_QGQD01000061.1"/>
</dbReference>